<keyword evidence="1" id="KW-0472">Membrane</keyword>
<name>A0A9D7SG62_9BACT</name>
<reference evidence="2" key="1">
    <citation type="submission" date="2020-10" db="EMBL/GenBank/DDBJ databases">
        <title>Connecting structure to function with the recovery of over 1000 high-quality activated sludge metagenome-assembled genomes encoding full-length rRNA genes using long-read sequencing.</title>
        <authorList>
            <person name="Singleton C.M."/>
            <person name="Petriglieri F."/>
            <person name="Kristensen J.M."/>
            <person name="Kirkegaard R.H."/>
            <person name="Michaelsen T.Y."/>
            <person name="Andersen M.H."/>
            <person name="Karst S.M."/>
            <person name="Dueholm M.S."/>
            <person name="Nielsen P.H."/>
            <person name="Albertsen M."/>
        </authorList>
    </citation>
    <scope>NUCLEOTIDE SEQUENCE</scope>
    <source>
        <strain evidence="2">Skiv_18-Q3-R9-52_MAXAC.067</strain>
    </source>
</reference>
<feature type="transmembrane region" description="Helical" evidence="1">
    <location>
        <begin position="20"/>
        <end position="39"/>
    </location>
</feature>
<proteinExistence type="predicted"/>
<dbReference type="EMBL" id="JADKIO010000008">
    <property type="protein sequence ID" value="MBK9796855.1"/>
    <property type="molecule type" value="Genomic_DNA"/>
</dbReference>
<evidence type="ECO:0000256" key="1">
    <source>
        <dbReference type="SAM" id="Phobius"/>
    </source>
</evidence>
<accession>A0A9D7SG62</accession>
<evidence type="ECO:0000313" key="3">
    <source>
        <dbReference type="Proteomes" id="UP000886657"/>
    </source>
</evidence>
<dbReference type="Proteomes" id="UP000886657">
    <property type="component" value="Unassembled WGS sequence"/>
</dbReference>
<protein>
    <submittedName>
        <fullName evidence="2">Uncharacterized protein</fullName>
    </submittedName>
</protein>
<dbReference type="AlphaFoldDB" id="A0A9D7SG62"/>
<evidence type="ECO:0000313" key="2">
    <source>
        <dbReference type="EMBL" id="MBK9796855.1"/>
    </source>
</evidence>
<comment type="caution">
    <text evidence="2">The sequence shown here is derived from an EMBL/GenBank/DDBJ whole genome shotgun (WGS) entry which is preliminary data.</text>
</comment>
<sequence length="140" mass="14918">MDDREAPQPPLRNLPRSVAALLLGFILVVALSLGTDHLLQLTGVYPGWGRPVLDPRLNLLALSYRCAYSVLGSYVAAALAPRHPLRHGLLLGVVGLLFSLLGAAVAIQNHFGPAWYPLALAASALPCAWLGALLGRSRRP</sequence>
<keyword evidence="1" id="KW-1133">Transmembrane helix</keyword>
<feature type="transmembrane region" description="Helical" evidence="1">
    <location>
        <begin position="114"/>
        <end position="134"/>
    </location>
</feature>
<gene>
    <name evidence="2" type="ORF">IPP58_10230</name>
</gene>
<feature type="transmembrane region" description="Helical" evidence="1">
    <location>
        <begin position="89"/>
        <end position="108"/>
    </location>
</feature>
<feature type="transmembrane region" description="Helical" evidence="1">
    <location>
        <begin position="59"/>
        <end position="77"/>
    </location>
</feature>
<keyword evidence="1" id="KW-0812">Transmembrane</keyword>
<organism evidence="2 3">
    <name type="scientific">Candidatus Geothrix skivensis</name>
    <dbReference type="NCBI Taxonomy" id="2954439"/>
    <lineage>
        <taxon>Bacteria</taxon>
        <taxon>Pseudomonadati</taxon>
        <taxon>Acidobacteriota</taxon>
        <taxon>Holophagae</taxon>
        <taxon>Holophagales</taxon>
        <taxon>Holophagaceae</taxon>
        <taxon>Geothrix</taxon>
    </lineage>
</organism>